<gene>
    <name evidence="1" type="ORF">Pcinc_011643</name>
</gene>
<sequence>MMLETTGASNHITILNTPKEQQHEVDPPRCATLALTFRVKKAEISLTSGYSILASTTYLKNAVFYWLGTVIDDISRNMDPALVDFTSCLIFSFKNQVTNLQRLYKAPSIFQHPSICQVLTSASPIHKASSQTLPASTTTTTTSNLALKQILAVAYIRVGKGRILLLPSPPSTQLPLTLPPLLPLSLHPASPCPFTLLPLTIAPASPAPPWCPRLGLVVAVV</sequence>
<proteinExistence type="predicted"/>
<dbReference type="EMBL" id="JAWQEG010000920">
    <property type="protein sequence ID" value="KAK3884077.1"/>
    <property type="molecule type" value="Genomic_DNA"/>
</dbReference>
<dbReference type="Proteomes" id="UP001286313">
    <property type="component" value="Unassembled WGS sequence"/>
</dbReference>
<evidence type="ECO:0000313" key="1">
    <source>
        <dbReference type="EMBL" id="KAK3884077.1"/>
    </source>
</evidence>
<accession>A0AAE1KU85</accession>
<dbReference type="AlphaFoldDB" id="A0AAE1KU85"/>
<keyword evidence="2" id="KW-1185">Reference proteome</keyword>
<organism evidence="1 2">
    <name type="scientific">Petrolisthes cinctipes</name>
    <name type="common">Flat porcelain crab</name>
    <dbReference type="NCBI Taxonomy" id="88211"/>
    <lineage>
        <taxon>Eukaryota</taxon>
        <taxon>Metazoa</taxon>
        <taxon>Ecdysozoa</taxon>
        <taxon>Arthropoda</taxon>
        <taxon>Crustacea</taxon>
        <taxon>Multicrustacea</taxon>
        <taxon>Malacostraca</taxon>
        <taxon>Eumalacostraca</taxon>
        <taxon>Eucarida</taxon>
        <taxon>Decapoda</taxon>
        <taxon>Pleocyemata</taxon>
        <taxon>Anomura</taxon>
        <taxon>Galatheoidea</taxon>
        <taxon>Porcellanidae</taxon>
        <taxon>Petrolisthes</taxon>
    </lineage>
</organism>
<evidence type="ECO:0000313" key="2">
    <source>
        <dbReference type="Proteomes" id="UP001286313"/>
    </source>
</evidence>
<comment type="caution">
    <text evidence="1">The sequence shown here is derived from an EMBL/GenBank/DDBJ whole genome shotgun (WGS) entry which is preliminary data.</text>
</comment>
<name>A0AAE1KU85_PETCI</name>
<protein>
    <submittedName>
        <fullName evidence="1">Uncharacterized protein</fullName>
    </submittedName>
</protein>
<reference evidence="1" key="1">
    <citation type="submission" date="2023-10" db="EMBL/GenBank/DDBJ databases">
        <title>Genome assemblies of two species of porcelain crab, Petrolisthes cinctipes and Petrolisthes manimaculis (Anomura: Porcellanidae).</title>
        <authorList>
            <person name="Angst P."/>
        </authorList>
    </citation>
    <scope>NUCLEOTIDE SEQUENCE</scope>
    <source>
        <strain evidence="1">PB745_01</strain>
        <tissue evidence="1">Gill</tissue>
    </source>
</reference>